<evidence type="ECO:0000313" key="3">
    <source>
        <dbReference type="Proteomes" id="UP000799770"/>
    </source>
</evidence>
<proteinExistence type="predicted"/>
<dbReference type="AlphaFoldDB" id="A0A6A5ZBZ0"/>
<keyword evidence="3" id="KW-1185">Reference proteome</keyword>
<dbReference type="EMBL" id="ML977321">
    <property type="protein sequence ID" value="KAF2116237.1"/>
    <property type="molecule type" value="Genomic_DNA"/>
</dbReference>
<name>A0A6A5ZBZ0_9PLEO</name>
<organism evidence="2 3">
    <name type="scientific">Lophiotrema nucula</name>
    <dbReference type="NCBI Taxonomy" id="690887"/>
    <lineage>
        <taxon>Eukaryota</taxon>
        <taxon>Fungi</taxon>
        <taxon>Dikarya</taxon>
        <taxon>Ascomycota</taxon>
        <taxon>Pezizomycotina</taxon>
        <taxon>Dothideomycetes</taxon>
        <taxon>Pleosporomycetidae</taxon>
        <taxon>Pleosporales</taxon>
        <taxon>Lophiotremataceae</taxon>
        <taxon>Lophiotrema</taxon>
    </lineage>
</organism>
<accession>A0A6A5ZBZ0</accession>
<feature type="compositionally biased region" description="Polar residues" evidence="1">
    <location>
        <begin position="49"/>
        <end position="80"/>
    </location>
</feature>
<reference evidence="2" key="1">
    <citation type="journal article" date="2020" name="Stud. Mycol.">
        <title>101 Dothideomycetes genomes: a test case for predicting lifestyles and emergence of pathogens.</title>
        <authorList>
            <person name="Haridas S."/>
            <person name="Albert R."/>
            <person name="Binder M."/>
            <person name="Bloem J."/>
            <person name="Labutti K."/>
            <person name="Salamov A."/>
            <person name="Andreopoulos B."/>
            <person name="Baker S."/>
            <person name="Barry K."/>
            <person name="Bills G."/>
            <person name="Bluhm B."/>
            <person name="Cannon C."/>
            <person name="Castanera R."/>
            <person name="Culley D."/>
            <person name="Daum C."/>
            <person name="Ezra D."/>
            <person name="Gonzalez J."/>
            <person name="Henrissat B."/>
            <person name="Kuo A."/>
            <person name="Liang C."/>
            <person name="Lipzen A."/>
            <person name="Lutzoni F."/>
            <person name="Magnuson J."/>
            <person name="Mondo S."/>
            <person name="Nolan M."/>
            <person name="Ohm R."/>
            <person name="Pangilinan J."/>
            <person name="Park H.-J."/>
            <person name="Ramirez L."/>
            <person name="Alfaro M."/>
            <person name="Sun H."/>
            <person name="Tritt A."/>
            <person name="Yoshinaga Y."/>
            <person name="Zwiers L.-H."/>
            <person name="Turgeon B."/>
            <person name="Goodwin S."/>
            <person name="Spatafora J."/>
            <person name="Crous P."/>
            <person name="Grigoriev I."/>
        </authorList>
    </citation>
    <scope>NUCLEOTIDE SEQUENCE</scope>
    <source>
        <strain evidence="2">CBS 627.86</strain>
    </source>
</reference>
<feature type="region of interest" description="Disordered" evidence="1">
    <location>
        <begin position="49"/>
        <end position="90"/>
    </location>
</feature>
<sequence>MSSSCFLHALTATTKQSPHYNRAFAPRISTTAKSILALPYASYYSWHSPNTRRSPAHNTLPSRSSAPRSSQTPNRTSLNARSVCHSRKRE</sequence>
<dbReference type="Proteomes" id="UP000799770">
    <property type="component" value="Unassembled WGS sequence"/>
</dbReference>
<protein>
    <submittedName>
        <fullName evidence="2">Uncharacterized protein</fullName>
    </submittedName>
</protein>
<gene>
    <name evidence="2" type="ORF">BDV96DRAFT_573623</name>
</gene>
<evidence type="ECO:0000313" key="2">
    <source>
        <dbReference type="EMBL" id="KAF2116237.1"/>
    </source>
</evidence>
<evidence type="ECO:0000256" key="1">
    <source>
        <dbReference type="SAM" id="MobiDB-lite"/>
    </source>
</evidence>